<reference evidence="1" key="1">
    <citation type="submission" date="2024-09" db="EMBL/GenBank/DDBJ databases">
        <title>Black Yeasts Isolated from many extreme environments.</title>
        <authorList>
            <person name="Coleine C."/>
            <person name="Stajich J.E."/>
            <person name="Selbmann L."/>
        </authorList>
    </citation>
    <scope>NUCLEOTIDE SEQUENCE</scope>
    <source>
        <strain evidence="1">CCFEE 5737</strain>
    </source>
</reference>
<dbReference type="EMBL" id="JAWDJW010000032">
    <property type="protein sequence ID" value="KAK3081939.1"/>
    <property type="molecule type" value="Genomic_DNA"/>
</dbReference>
<protein>
    <submittedName>
        <fullName evidence="1">Uncharacterized protein</fullName>
    </submittedName>
</protein>
<comment type="caution">
    <text evidence="1">The sequence shown here is derived from an EMBL/GenBank/DDBJ whole genome shotgun (WGS) entry which is preliminary data.</text>
</comment>
<keyword evidence="2" id="KW-1185">Reference proteome</keyword>
<dbReference type="Proteomes" id="UP001186974">
    <property type="component" value="Unassembled WGS sequence"/>
</dbReference>
<sequence length="373" mass="41448">MTEPVHRVSHHLNAAHFTLSRLMVYHIFKGMSHKDTSWLALTRAGCNTHLLHDTGRFCQLLKDLTSPSSQQLSLLFFLGRAFKDSALLRMSFRKTVGRCSPDSFASIHTHGPSAREAVPLVIAEGDLGPRNRKLQQANANQRLPTQSMTFTSAREEDILDVAYVRLVLPFSSVIVLFVEDFSTIKYISATFDRWRELNAVANLVHELRPQLILVAATEGSKFSRLAVGRLQEHCEELKLFASVTVSFLASQDPAPQASHRSLKEAIVSQAERTSDARRRRFYLLSALHIPTMYRATFLGAARSPATQLDWLDVARRYTDNSGFCGNLTDALRMTRTHGTPEDDVSALVASSMLLNAYPPGSHCKSAALATGLV</sequence>
<proteinExistence type="predicted"/>
<evidence type="ECO:0000313" key="2">
    <source>
        <dbReference type="Proteomes" id="UP001186974"/>
    </source>
</evidence>
<evidence type="ECO:0000313" key="1">
    <source>
        <dbReference type="EMBL" id="KAK3081939.1"/>
    </source>
</evidence>
<name>A0ACC3DZ04_9PEZI</name>
<gene>
    <name evidence="1" type="ORF">LTS18_011178</name>
</gene>
<organism evidence="1 2">
    <name type="scientific">Coniosporium uncinatum</name>
    <dbReference type="NCBI Taxonomy" id="93489"/>
    <lineage>
        <taxon>Eukaryota</taxon>
        <taxon>Fungi</taxon>
        <taxon>Dikarya</taxon>
        <taxon>Ascomycota</taxon>
        <taxon>Pezizomycotina</taxon>
        <taxon>Dothideomycetes</taxon>
        <taxon>Dothideomycetes incertae sedis</taxon>
        <taxon>Coniosporium</taxon>
    </lineage>
</organism>
<accession>A0ACC3DZ04</accession>